<keyword evidence="2" id="KW-1185">Reference proteome</keyword>
<dbReference type="GO" id="GO:0016757">
    <property type="term" value="F:glycosyltransferase activity"/>
    <property type="evidence" value="ECO:0007669"/>
    <property type="project" value="InterPro"/>
</dbReference>
<comment type="caution">
    <text evidence="1">The sequence shown here is derived from an EMBL/GenBank/DDBJ whole genome shotgun (WGS) entry which is preliminary data.</text>
</comment>
<dbReference type="AlphaFoldDB" id="A0A7K1J605"/>
<dbReference type="RefSeq" id="WP_155588793.1">
    <property type="nucleotide sequence ID" value="NZ_WNLP01000005.1"/>
</dbReference>
<dbReference type="InterPro" id="IPR029044">
    <property type="entry name" value="Nucleotide-diphossugar_trans"/>
</dbReference>
<dbReference type="EMBL" id="WNLP01000005">
    <property type="protein sequence ID" value="MUH59880.1"/>
    <property type="molecule type" value="Genomic_DNA"/>
</dbReference>
<dbReference type="Gene3D" id="3.90.550.20">
    <property type="match status" value="1"/>
</dbReference>
<dbReference type="SUPFAM" id="SSF53448">
    <property type="entry name" value="Nucleotide-diphospho-sugar transferases"/>
    <property type="match status" value="1"/>
</dbReference>
<evidence type="ECO:0000313" key="2">
    <source>
        <dbReference type="Proteomes" id="UP000487882"/>
    </source>
</evidence>
<reference evidence="1 2" key="1">
    <citation type="submission" date="2019-09" db="EMBL/GenBank/DDBJ databases">
        <title>Bifidobacterium canis sp. nov., isolated from the digestive tract of German Shepherd dog puppy.</title>
        <authorList>
            <person name="Bunesova V."/>
        </authorList>
    </citation>
    <scope>NUCLEOTIDE SEQUENCE [LARGE SCALE GENOMIC DNA]</scope>
    <source>
        <strain evidence="1 2">GSD1FS</strain>
    </source>
</reference>
<accession>A0A7K1J605</accession>
<dbReference type="InterPro" id="IPR008441">
    <property type="entry name" value="AfumC-like_glycosyl_Trfase"/>
</dbReference>
<evidence type="ECO:0000313" key="1">
    <source>
        <dbReference type="EMBL" id="MUH59880.1"/>
    </source>
</evidence>
<name>A0A7K1J605_9BIFI</name>
<sequence>MLEDYQYTVISLENIDDYVEFPAYIHDKFRAGDISPVHMTDLMRVALLEQYGGLWIDATVLLTQSVPHSIFESPFYTIKDLDTHFAQSQKYPEIRRWEGYMIAGQPHALLYSWMKDFLFNYWKHETRLIHYLMINQAALIGIDNIPIIQDEYMQLPSSNRSCELLAPQLKSGQFNSLDALIRDGTYAFKLSRHVPYEETALSTLFATIHA</sequence>
<proteinExistence type="predicted"/>
<dbReference type="Proteomes" id="UP000487882">
    <property type="component" value="Unassembled WGS sequence"/>
</dbReference>
<organism evidence="1 2">
    <name type="scientific">Bifidobacterium canis</name>
    <dbReference type="NCBI Taxonomy" id="2610880"/>
    <lineage>
        <taxon>Bacteria</taxon>
        <taxon>Bacillati</taxon>
        <taxon>Actinomycetota</taxon>
        <taxon>Actinomycetes</taxon>
        <taxon>Bifidobacteriales</taxon>
        <taxon>Bifidobacteriaceae</taxon>
        <taxon>Bifidobacterium</taxon>
    </lineage>
</organism>
<protein>
    <submittedName>
        <fullName evidence="1">Polysaccharide biosynthesis protein</fullName>
    </submittedName>
</protein>
<dbReference type="Pfam" id="PF05704">
    <property type="entry name" value="Caps_synth"/>
    <property type="match status" value="1"/>
</dbReference>
<gene>
    <name evidence="1" type="ORF">GSD1FS_1223</name>
</gene>